<dbReference type="Proteomes" id="UP001595755">
    <property type="component" value="Unassembled WGS sequence"/>
</dbReference>
<keyword evidence="4" id="KW-1185">Reference proteome</keyword>
<dbReference type="PANTHER" id="PTHR39159:SF1">
    <property type="entry name" value="UPF0374 PROTEIN YGAC"/>
    <property type="match status" value="1"/>
</dbReference>
<gene>
    <name evidence="3" type="ORF">ACFO1S_06365</name>
</gene>
<dbReference type="InterPro" id="IPR050212">
    <property type="entry name" value="Ntdp-like"/>
</dbReference>
<dbReference type="Gene3D" id="2.40.380.10">
    <property type="entry name" value="FomD-like"/>
    <property type="match status" value="1"/>
</dbReference>
<dbReference type="EMBL" id="JBHSED010000007">
    <property type="protein sequence ID" value="MFC4303069.1"/>
    <property type="molecule type" value="Genomic_DNA"/>
</dbReference>
<proteinExistence type="predicted"/>
<feature type="domain" description="DUF402" evidence="2">
    <location>
        <begin position="70"/>
        <end position="179"/>
    </location>
</feature>
<reference evidence="4" key="1">
    <citation type="journal article" date="2019" name="Int. J. Syst. Evol. Microbiol.">
        <title>The Global Catalogue of Microorganisms (GCM) 10K type strain sequencing project: providing services to taxonomists for standard genome sequencing and annotation.</title>
        <authorList>
            <consortium name="The Broad Institute Genomics Platform"/>
            <consortium name="The Broad Institute Genome Sequencing Center for Infectious Disease"/>
            <person name="Wu L."/>
            <person name="Ma J."/>
        </authorList>
    </citation>
    <scope>NUCLEOTIDE SEQUENCE [LARGE SCALE GENOMIC DNA]</scope>
    <source>
        <strain evidence="4">CGMCC 4.1641</strain>
    </source>
</reference>
<protein>
    <submittedName>
        <fullName evidence="3">DUF402 domain-containing protein</fullName>
    </submittedName>
</protein>
<organism evidence="3 4">
    <name type="scientific">Cohnella boryungensis</name>
    <dbReference type="NCBI Taxonomy" id="768479"/>
    <lineage>
        <taxon>Bacteria</taxon>
        <taxon>Bacillati</taxon>
        <taxon>Bacillota</taxon>
        <taxon>Bacilli</taxon>
        <taxon>Bacillales</taxon>
        <taxon>Paenibacillaceae</taxon>
        <taxon>Cohnella</taxon>
    </lineage>
</organism>
<dbReference type="InterPro" id="IPR035930">
    <property type="entry name" value="FomD-like_sf"/>
</dbReference>
<evidence type="ECO:0000256" key="1">
    <source>
        <dbReference type="ARBA" id="ARBA00022801"/>
    </source>
</evidence>
<comment type="caution">
    <text evidence="3">The sequence shown here is derived from an EMBL/GenBank/DDBJ whole genome shotgun (WGS) entry which is preliminary data.</text>
</comment>
<dbReference type="Pfam" id="PF04167">
    <property type="entry name" value="DUF402"/>
    <property type="match status" value="1"/>
</dbReference>
<name>A0ABV8S9A8_9BACL</name>
<accession>A0ABV8S9A8</accession>
<dbReference type="SUPFAM" id="SSF159234">
    <property type="entry name" value="FomD-like"/>
    <property type="match status" value="1"/>
</dbReference>
<sequence>MNNWRPTPTRTAKGRAVMESADRGYESRVIKSFKHNGSLHRMWLENWQVPEDRLYPGQSSGQAWILINEYTKIVEGNGREWISRVPAVSFFLPERWYNVVALIGEDGIRYYCNLASPPYRYEHVLTYIDYDLDVVVLPDGTMLELDREEYVHHKQEYRYGKAVEERINQGLQSLQAAIAGKHFPFDDNLVLFYYEQWKRHRKAEEEGKAP</sequence>
<evidence type="ECO:0000313" key="3">
    <source>
        <dbReference type="EMBL" id="MFC4303069.1"/>
    </source>
</evidence>
<dbReference type="PANTHER" id="PTHR39159">
    <property type="match status" value="1"/>
</dbReference>
<evidence type="ECO:0000259" key="2">
    <source>
        <dbReference type="Pfam" id="PF04167"/>
    </source>
</evidence>
<keyword evidence="1" id="KW-0378">Hydrolase</keyword>
<evidence type="ECO:0000313" key="4">
    <source>
        <dbReference type="Proteomes" id="UP001595755"/>
    </source>
</evidence>
<dbReference type="InterPro" id="IPR007295">
    <property type="entry name" value="DUF402"/>
</dbReference>